<sequence length="121" mass="12767">MEPSGPSTLAPLLRELIGQALRERRHAQGRTLAEVASRAGVSMQHLSDVERGQKDASSEVLAAILGALGLSAWDLPALMAPRPMLLDLTAEPGRTASTSRPVRSLRRPTHSSGPVTSLLAA</sequence>
<dbReference type="Pfam" id="PF13560">
    <property type="entry name" value="HTH_31"/>
    <property type="match status" value="1"/>
</dbReference>
<feature type="region of interest" description="Disordered" evidence="1">
    <location>
        <begin position="89"/>
        <end position="121"/>
    </location>
</feature>
<dbReference type="CDD" id="cd00093">
    <property type="entry name" value="HTH_XRE"/>
    <property type="match status" value="1"/>
</dbReference>
<name>A0ABV6RFX7_9MICO</name>
<dbReference type="Gene3D" id="1.10.260.40">
    <property type="entry name" value="lambda repressor-like DNA-binding domains"/>
    <property type="match status" value="1"/>
</dbReference>
<proteinExistence type="predicted"/>
<feature type="domain" description="HTH cro/C1-type" evidence="2">
    <location>
        <begin position="21"/>
        <end position="75"/>
    </location>
</feature>
<evidence type="ECO:0000259" key="2">
    <source>
        <dbReference type="PROSITE" id="PS50943"/>
    </source>
</evidence>
<dbReference type="PROSITE" id="PS50943">
    <property type="entry name" value="HTH_CROC1"/>
    <property type="match status" value="1"/>
</dbReference>
<comment type="caution">
    <text evidence="3">The sequence shown here is derived from an EMBL/GenBank/DDBJ whole genome shotgun (WGS) entry which is preliminary data.</text>
</comment>
<protein>
    <submittedName>
        <fullName evidence="3">Helix-turn-helix domain-containing protein</fullName>
    </submittedName>
</protein>
<dbReference type="Proteomes" id="UP001589793">
    <property type="component" value="Unassembled WGS sequence"/>
</dbReference>
<accession>A0ABV6RFX7</accession>
<evidence type="ECO:0000313" key="4">
    <source>
        <dbReference type="Proteomes" id="UP001589793"/>
    </source>
</evidence>
<evidence type="ECO:0000313" key="3">
    <source>
        <dbReference type="EMBL" id="MFC0675887.1"/>
    </source>
</evidence>
<gene>
    <name evidence="3" type="ORF">ACFFF6_18205</name>
</gene>
<organism evidence="3 4">
    <name type="scientific">Brachybacterium hainanense</name>
    <dbReference type="NCBI Taxonomy" id="1541174"/>
    <lineage>
        <taxon>Bacteria</taxon>
        <taxon>Bacillati</taxon>
        <taxon>Actinomycetota</taxon>
        <taxon>Actinomycetes</taxon>
        <taxon>Micrococcales</taxon>
        <taxon>Dermabacteraceae</taxon>
        <taxon>Brachybacterium</taxon>
    </lineage>
</organism>
<dbReference type="InterPro" id="IPR010982">
    <property type="entry name" value="Lambda_DNA-bd_dom_sf"/>
</dbReference>
<dbReference type="SMART" id="SM00530">
    <property type="entry name" value="HTH_XRE"/>
    <property type="match status" value="1"/>
</dbReference>
<dbReference type="RefSeq" id="WP_376982925.1">
    <property type="nucleotide sequence ID" value="NZ_JBHLSV010000032.1"/>
</dbReference>
<dbReference type="InterPro" id="IPR001387">
    <property type="entry name" value="Cro/C1-type_HTH"/>
</dbReference>
<dbReference type="SUPFAM" id="SSF47413">
    <property type="entry name" value="lambda repressor-like DNA-binding domains"/>
    <property type="match status" value="1"/>
</dbReference>
<evidence type="ECO:0000256" key="1">
    <source>
        <dbReference type="SAM" id="MobiDB-lite"/>
    </source>
</evidence>
<dbReference type="EMBL" id="JBHLSV010000032">
    <property type="protein sequence ID" value="MFC0675887.1"/>
    <property type="molecule type" value="Genomic_DNA"/>
</dbReference>
<keyword evidence="4" id="KW-1185">Reference proteome</keyword>
<reference evidence="3 4" key="1">
    <citation type="submission" date="2024-09" db="EMBL/GenBank/DDBJ databases">
        <authorList>
            <person name="Sun Q."/>
            <person name="Mori K."/>
        </authorList>
    </citation>
    <scope>NUCLEOTIDE SEQUENCE [LARGE SCALE GENOMIC DNA]</scope>
    <source>
        <strain evidence="3 4">CICC 10874</strain>
    </source>
</reference>